<dbReference type="EMBL" id="CAJHJT010000001">
    <property type="protein sequence ID" value="CAD6992563.1"/>
    <property type="molecule type" value="Genomic_DNA"/>
</dbReference>
<proteinExistence type="predicted"/>
<protein>
    <submittedName>
        <fullName evidence="1">(Mediterranean fruit fly) hypothetical protein</fullName>
    </submittedName>
</protein>
<evidence type="ECO:0000313" key="1">
    <source>
        <dbReference type="EMBL" id="CAD6992563.1"/>
    </source>
</evidence>
<organism evidence="1 2">
    <name type="scientific">Ceratitis capitata</name>
    <name type="common">Mediterranean fruit fly</name>
    <name type="synonym">Tephritis capitata</name>
    <dbReference type="NCBI Taxonomy" id="7213"/>
    <lineage>
        <taxon>Eukaryota</taxon>
        <taxon>Metazoa</taxon>
        <taxon>Ecdysozoa</taxon>
        <taxon>Arthropoda</taxon>
        <taxon>Hexapoda</taxon>
        <taxon>Insecta</taxon>
        <taxon>Pterygota</taxon>
        <taxon>Neoptera</taxon>
        <taxon>Endopterygota</taxon>
        <taxon>Diptera</taxon>
        <taxon>Brachycera</taxon>
        <taxon>Muscomorpha</taxon>
        <taxon>Tephritoidea</taxon>
        <taxon>Tephritidae</taxon>
        <taxon>Ceratitis</taxon>
        <taxon>Ceratitis</taxon>
    </lineage>
</organism>
<reference evidence="1" key="1">
    <citation type="submission" date="2020-11" db="EMBL/GenBank/DDBJ databases">
        <authorList>
            <person name="Whitehead M."/>
        </authorList>
    </citation>
    <scope>NUCLEOTIDE SEQUENCE</scope>
    <source>
        <strain evidence="1">EGII</strain>
    </source>
</reference>
<comment type="caution">
    <text evidence="1">The sequence shown here is derived from an EMBL/GenBank/DDBJ whole genome shotgun (WGS) entry which is preliminary data.</text>
</comment>
<keyword evidence="2" id="KW-1185">Reference proteome</keyword>
<gene>
    <name evidence="1" type="ORF">CCAP1982_LOCUS1409</name>
</gene>
<sequence length="84" mass="9700">MLICSLPLIKSVKNSEIMLQLIYFDNLIEQRDQSHKRMFPYGATLLSPYLLHSQKVTKTRVRSLHLHQCKHCCDKCPATSSALQ</sequence>
<dbReference type="AlphaFoldDB" id="A0A811U574"/>
<accession>A0A811U574</accession>
<evidence type="ECO:0000313" key="2">
    <source>
        <dbReference type="Proteomes" id="UP000606786"/>
    </source>
</evidence>
<dbReference type="Proteomes" id="UP000606786">
    <property type="component" value="Unassembled WGS sequence"/>
</dbReference>
<name>A0A811U574_CERCA</name>